<evidence type="ECO:0000313" key="1">
    <source>
        <dbReference type="EMBL" id="KAF3031971.1"/>
    </source>
</evidence>
<gene>
    <name evidence="1" type="ORF">E8E12_001191</name>
</gene>
<organism evidence="1 2">
    <name type="scientific">Didymella heteroderae</name>
    <dbReference type="NCBI Taxonomy" id="1769908"/>
    <lineage>
        <taxon>Eukaryota</taxon>
        <taxon>Fungi</taxon>
        <taxon>Dikarya</taxon>
        <taxon>Ascomycota</taxon>
        <taxon>Pezizomycotina</taxon>
        <taxon>Dothideomycetes</taxon>
        <taxon>Pleosporomycetidae</taxon>
        <taxon>Pleosporales</taxon>
        <taxon>Pleosporineae</taxon>
        <taxon>Didymellaceae</taxon>
        <taxon>Didymella</taxon>
    </lineage>
</organism>
<dbReference type="AlphaFoldDB" id="A0A9P5BVE3"/>
<keyword evidence="2" id="KW-1185">Reference proteome</keyword>
<dbReference type="Proteomes" id="UP000758155">
    <property type="component" value="Unassembled WGS sequence"/>
</dbReference>
<name>A0A9P5BVE3_9PLEO</name>
<evidence type="ECO:0000313" key="2">
    <source>
        <dbReference type="Proteomes" id="UP000758155"/>
    </source>
</evidence>
<reference evidence="1" key="1">
    <citation type="submission" date="2019-04" db="EMBL/GenBank/DDBJ databases">
        <title>Sequencing of skin fungus with MAO and IRED activity.</title>
        <authorList>
            <person name="Marsaioli A.J."/>
            <person name="Bonatto J.M.C."/>
            <person name="Reis Junior O."/>
        </authorList>
    </citation>
    <scope>NUCLEOTIDE SEQUENCE</scope>
    <source>
        <strain evidence="1">28M1</strain>
    </source>
</reference>
<protein>
    <recommendedName>
        <fullName evidence="3">JmjC domain-containing protein</fullName>
    </recommendedName>
</protein>
<comment type="caution">
    <text evidence="1">The sequence shown here is derived from an EMBL/GenBank/DDBJ whole genome shotgun (WGS) entry which is preliminary data.</text>
</comment>
<evidence type="ECO:0008006" key="3">
    <source>
        <dbReference type="Google" id="ProtNLM"/>
    </source>
</evidence>
<dbReference type="EMBL" id="SWKV01000115">
    <property type="protein sequence ID" value="KAF3031971.1"/>
    <property type="molecule type" value="Genomic_DNA"/>
</dbReference>
<proteinExistence type="predicted"/>
<accession>A0A9P5BVE3</accession>
<dbReference type="OrthoDB" id="4161428at2759"/>
<sequence length="229" mass="26168">MPETANLATICTDRENDNSVFEEGLDFLPMPGHILESEVREPSALRLLKLRPLQRLKAQVWSKSQAECGNQSSPELAMRNTDLEASFRTISYRERHSVLDWTVDLMSGWWIQVVKGTMVYVAYHGSWSEEVQDQLCNREGKRFTPDQKNVQVVYLEPGDICIIRPGTLQPTVCCSVTFEDTVATGGALWPEKPQRLLSTLRHMDFMIGHRRIKTKPKSRTNTDMLQESV</sequence>